<keyword evidence="1" id="KW-0540">Nuclease</keyword>
<dbReference type="GO" id="GO:0003676">
    <property type="term" value="F:nucleic acid binding"/>
    <property type="evidence" value="ECO:0007669"/>
    <property type="project" value="InterPro"/>
</dbReference>
<dbReference type="InterPro" id="IPR012337">
    <property type="entry name" value="RNaseH-like_sf"/>
</dbReference>
<reference evidence="5 6" key="1">
    <citation type="journal article" date="2016" name="Nat. Commun.">
        <title>Thousands of microbial genomes shed light on interconnected biogeochemical processes in an aquifer system.</title>
        <authorList>
            <person name="Anantharaman K."/>
            <person name="Brown C.T."/>
            <person name="Hug L.A."/>
            <person name="Sharon I."/>
            <person name="Castelle C.J."/>
            <person name="Probst A.J."/>
            <person name="Thomas B.C."/>
            <person name="Singh A."/>
            <person name="Wilkins M.J."/>
            <person name="Karaoz U."/>
            <person name="Brodie E.L."/>
            <person name="Williams K.H."/>
            <person name="Hubbard S.S."/>
            <person name="Banfield J.F."/>
        </authorList>
    </citation>
    <scope>NUCLEOTIDE SEQUENCE [LARGE SCALE GENOMIC DNA]</scope>
</reference>
<evidence type="ECO:0000313" key="5">
    <source>
        <dbReference type="EMBL" id="OGZ19800.1"/>
    </source>
</evidence>
<dbReference type="InterPro" id="IPR051274">
    <property type="entry name" value="3-5_Exoribonuclease"/>
</dbReference>
<dbReference type="Gene3D" id="3.30.420.10">
    <property type="entry name" value="Ribonuclease H-like superfamily/Ribonuclease H"/>
    <property type="match status" value="1"/>
</dbReference>
<sequence length="194" mass="22115">MLNLPERFVLFDLECTSWEGAAARNWSGPGEHRELVQIAAALVETKGFSASATFRALVKPRINSRLSDYFIDLTHITQARLDEQGFDFADVLSDFNAWYEKHELYCFDSRVDGSRLFDRDVLVENCELYGLPFPFEMERFHNVNEIFAKHGYVVRQSGASPEVFGIKIPARPHDALNDVSGILISLRALSERLK</sequence>
<dbReference type="Proteomes" id="UP000178721">
    <property type="component" value="Unassembled WGS sequence"/>
</dbReference>
<evidence type="ECO:0000256" key="2">
    <source>
        <dbReference type="ARBA" id="ARBA00022801"/>
    </source>
</evidence>
<keyword evidence="3" id="KW-0269">Exonuclease</keyword>
<dbReference type="InterPro" id="IPR036397">
    <property type="entry name" value="RNaseH_sf"/>
</dbReference>
<dbReference type="SUPFAM" id="SSF53098">
    <property type="entry name" value="Ribonuclease H-like"/>
    <property type="match status" value="1"/>
</dbReference>
<dbReference type="Pfam" id="PF00929">
    <property type="entry name" value="RNase_T"/>
    <property type="match status" value="1"/>
</dbReference>
<protein>
    <recommendedName>
        <fullName evidence="4">Exonuclease domain-containing protein</fullName>
    </recommendedName>
</protein>
<keyword evidence="2" id="KW-0378">Hydrolase</keyword>
<dbReference type="EMBL" id="MHMA01000035">
    <property type="protein sequence ID" value="OGZ19800.1"/>
    <property type="molecule type" value="Genomic_DNA"/>
</dbReference>
<dbReference type="AlphaFoldDB" id="A0A1G2E374"/>
<dbReference type="PANTHER" id="PTHR23044:SF61">
    <property type="entry name" value="3'-5' EXORIBONUCLEASE 1-RELATED"/>
    <property type="match status" value="1"/>
</dbReference>
<comment type="caution">
    <text evidence="5">The sequence shown here is derived from an EMBL/GenBank/DDBJ whole genome shotgun (WGS) entry which is preliminary data.</text>
</comment>
<accession>A0A1G2E374</accession>
<name>A0A1G2E374_9BACT</name>
<evidence type="ECO:0000256" key="3">
    <source>
        <dbReference type="ARBA" id="ARBA00022839"/>
    </source>
</evidence>
<evidence type="ECO:0000256" key="1">
    <source>
        <dbReference type="ARBA" id="ARBA00022722"/>
    </source>
</evidence>
<gene>
    <name evidence="5" type="ORF">A2654_00480</name>
</gene>
<dbReference type="CDD" id="cd06133">
    <property type="entry name" value="ERI-1_3'hExo_like"/>
    <property type="match status" value="1"/>
</dbReference>
<evidence type="ECO:0000313" key="6">
    <source>
        <dbReference type="Proteomes" id="UP000178721"/>
    </source>
</evidence>
<evidence type="ECO:0000259" key="4">
    <source>
        <dbReference type="SMART" id="SM00479"/>
    </source>
</evidence>
<dbReference type="SMART" id="SM00479">
    <property type="entry name" value="EXOIII"/>
    <property type="match status" value="1"/>
</dbReference>
<proteinExistence type="predicted"/>
<dbReference type="InterPro" id="IPR047201">
    <property type="entry name" value="ERI-1_3'hExo-like"/>
</dbReference>
<dbReference type="GO" id="GO:0000175">
    <property type="term" value="F:3'-5'-RNA exonuclease activity"/>
    <property type="evidence" value="ECO:0007669"/>
    <property type="project" value="InterPro"/>
</dbReference>
<dbReference type="InterPro" id="IPR013520">
    <property type="entry name" value="Ribonucl_H"/>
</dbReference>
<organism evidence="5 6">
    <name type="scientific">Candidatus Nealsonbacteria bacterium RIFCSPHIGHO2_01_FULL_43_31</name>
    <dbReference type="NCBI Taxonomy" id="1801665"/>
    <lineage>
        <taxon>Bacteria</taxon>
        <taxon>Candidatus Nealsoniibacteriota</taxon>
    </lineage>
</organism>
<feature type="domain" description="Exonuclease" evidence="4">
    <location>
        <begin position="7"/>
        <end position="192"/>
    </location>
</feature>
<dbReference type="PANTHER" id="PTHR23044">
    <property type="entry name" value="3'-5' EXONUCLEASE ERI1-RELATED"/>
    <property type="match status" value="1"/>
</dbReference>